<dbReference type="EMBL" id="PGTY01000004">
    <property type="protein sequence ID" value="PJI84690.1"/>
    <property type="molecule type" value="Genomic_DNA"/>
</dbReference>
<comment type="caution">
    <text evidence="2">The sequence shown here is derived from an EMBL/GenBank/DDBJ whole genome shotgun (WGS) entry which is preliminary data.</text>
</comment>
<keyword evidence="3" id="KW-1185">Reference proteome</keyword>
<accession>A0A2M8W1A4</accession>
<evidence type="ECO:0000313" key="3">
    <source>
        <dbReference type="Proteomes" id="UP000228531"/>
    </source>
</evidence>
<gene>
    <name evidence="2" type="ORF">BC777_3751</name>
</gene>
<feature type="transmembrane region" description="Helical" evidence="1">
    <location>
        <begin position="29"/>
        <end position="48"/>
    </location>
</feature>
<dbReference type="AlphaFoldDB" id="A0A2M8W1A4"/>
<name>A0A2M8W1A4_9RHOB</name>
<protein>
    <submittedName>
        <fullName evidence="2">Uncharacterized protein</fullName>
    </submittedName>
</protein>
<dbReference type="Proteomes" id="UP000228531">
    <property type="component" value="Unassembled WGS sequence"/>
</dbReference>
<evidence type="ECO:0000313" key="2">
    <source>
        <dbReference type="EMBL" id="PJI84690.1"/>
    </source>
</evidence>
<reference evidence="2 3" key="1">
    <citation type="submission" date="2017-11" db="EMBL/GenBank/DDBJ databases">
        <title>Genomic Encyclopedia of Archaeal and Bacterial Type Strains, Phase II (KMG-II): From Individual Species to Whole Genera.</title>
        <authorList>
            <person name="Goeker M."/>
        </authorList>
    </citation>
    <scope>NUCLEOTIDE SEQUENCE [LARGE SCALE GENOMIC DNA]</scope>
    <source>
        <strain evidence="2 3">DSM 29128</strain>
    </source>
</reference>
<organism evidence="2 3">
    <name type="scientific">Yoonia maricola</name>
    <dbReference type="NCBI Taxonomy" id="420999"/>
    <lineage>
        <taxon>Bacteria</taxon>
        <taxon>Pseudomonadati</taxon>
        <taxon>Pseudomonadota</taxon>
        <taxon>Alphaproteobacteria</taxon>
        <taxon>Rhodobacterales</taxon>
        <taxon>Paracoccaceae</taxon>
        <taxon>Yoonia</taxon>
    </lineage>
</organism>
<keyword evidence="1" id="KW-0812">Transmembrane</keyword>
<keyword evidence="1" id="KW-1133">Transmembrane helix</keyword>
<keyword evidence="1" id="KW-0472">Membrane</keyword>
<sequence length="51" mass="6001">MNMLDFNVNKITIYMGDMLILRYLPQFRLIQQCFGVIYVLLVAMRNGVLFA</sequence>
<evidence type="ECO:0000256" key="1">
    <source>
        <dbReference type="SAM" id="Phobius"/>
    </source>
</evidence>
<proteinExistence type="predicted"/>